<feature type="compositionally biased region" description="Basic and acidic residues" evidence="1">
    <location>
        <begin position="352"/>
        <end position="366"/>
    </location>
</feature>
<proteinExistence type="predicted"/>
<dbReference type="AlphaFoldDB" id="A0A1H8GM86"/>
<accession>A0A1H8GM86</accession>
<keyword evidence="2" id="KW-0812">Transmembrane</keyword>
<keyword evidence="2" id="KW-1133">Transmembrane helix</keyword>
<sequence>MGRGGRGGGRSGGRSGGSFGGGSRGGSFGGSRGGAGRMGGSGSFGSGKKRGSSGSGSGFNRPSTGGGYRPRTGGFFHRPYYGRPRWGHRRYYGGGGGCFGCGSSFILLPIIIVFLMIFLVVPAITSMFGGGGSFGSNSITPSTVDREPLPSGVVNETDYYTDEIGLIFNETVMLNGLRHFYNETGVQPHVYITDEIDGSLTPTFNDIEVYTNELYDELFTDEAHLLLLYFDPYFDGGSTFPEDYAMYAVTGTQAKSVIDTEAANILLDYLDRYYYDDIGDEEYFSRSFQEAADRIMEVTRSPWIPVLLVFAVVVILVILFSWWRKKQQQKDKEAKQTEEMLNKPISTFGKSNVDDLSSKYDDSNKE</sequence>
<name>A0A1H8GM86_9BACI</name>
<protein>
    <recommendedName>
        <fullName evidence="5">TPM domain-containing protein</fullName>
    </recommendedName>
</protein>
<keyword evidence="2" id="KW-0472">Membrane</keyword>
<feature type="transmembrane region" description="Helical" evidence="2">
    <location>
        <begin position="91"/>
        <end position="121"/>
    </location>
</feature>
<dbReference type="EMBL" id="FODJ01000001">
    <property type="protein sequence ID" value="SEN44930.1"/>
    <property type="molecule type" value="Genomic_DNA"/>
</dbReference>
<gene>
    <name evidence="3" type="ORF">SAMN04488134_101107</name>
</gene>
<dbReference type="STRING" id="872970.SAMN04488134_101107"/>
<organism evidence="3 4">
    <name type="scientific">Amphibacillus marinus</name>
    <dbReference type="NCBI Taxonomy" id="872970"/>
    <lineage>
        <taxon>Bacteria</taxon>
        <taxon>Bacillati</taxon>
        <taxon>Bacillota</taxon>
        <taxon>Bacilli</taxon>
        <taxon>Bacillales</taxon>
        <taxon>Bacillaceae</taxon>
        <taxon>Amphibacillus</taxon>
    </lineage>
</organism>
<evidence type="ECO:0000313" key="4">
    <source>
        <dbReference type="Proteomes" id="UP000199300"/>
    </source>
</evidence>
<evidence type="ECO:0000256" key="2">
    <source>
        <dbReference type="SAM" id="Phobius"/>
    </source>
</evidence>
<feature type="compositionally biased region" description="Gly residues" evidence="1">
    <location>
        <begin position="1"/>
        <end position="45"/>
    </location>
</feature>
<reference evidence="3 4" key="1">
    <citation type="submission" date="2016-10" db="EMBL/GenBank/DDBJ databases">
        <authorList>
            <person name="de Groot N.N."/>
        </authorList>
    </citation>
    <scope>NUCLEOTIDE SEQUENCE [LARGE SCALE GENOMIC DNA]</scope>
    <source>
        <strain evidence="3 4">CGMCC 1.10434</strain>
    </source>
</reference>
<evidence type="ECO:0000256" key="1">
    <source>
        <dbReference type="SAM" id="MobiDB-lite"/>
    </source>
</evidence>
<evidence type="ECO:0000313" key="3">
    <source>
        <dbReference type="EMBL" id="SEN44930.1"/>
    </source>
</evidence>
<dbReference type="RefSeq" id="WP_218144072.1">
    <property type="nucleotide sequence ID" value="NZ_FODJ01000001.1"/>
</dbReference>
<feature type="transmembrane region" description="Helical" evidence="2">
    <location>
        <begin position="303"/>
        <end position="323"/>
    </location>
</feature>
<keyword evidence="4" id="KW-1185">Reference proteome</keyword>
<evidence type="ECO:0008006" key="5">
    <source>
        <dbReference type="Google" id="ProtNLM"/>
    </source>
</evidence>
<dbReference type="Proteomes" id="UP000199300">
    <property type="component" value="Unassembled WGS sequence"/>
</dbReference>
<feature type="region of interest" description="Disordered" evidence="1">
    <location>
        <begin position="333"/>
        <end position="366"/>
    </location>
</feature>
<feature type="region of interest" description="Disordered" evidence="1">
    <location>
        <begin position="1"/>
        <end position="71"/>
    </location>
</feature>